<dbReference type="AlphaFoldDB" id="A0A1B4LPE3"/>
<dbReference type="Proteomes" id="UP000243680">
    <property type="component" value="Chromosome 2"/>
</dbReference>
<accession>A0A1B4LPE3</accession>
<protein>
    <submittedName>
        <fullName evidence="1">Uncharacterized protein</fullName>
    </submittedName>
</protein>
<evidence type="ECO:0000313" key="1">
    <source>
        <dbReference type="EMBL" id="AOJ79029.1"/>
    </source>
</evidence>
<gene>
    <name evidence="1" type="ORF">WJ35_21775</name>
</gene>
<organism evidence="1 2">
    <name type="scientific">Burkholderia ubonensis</name>
    <dbReference type="NCBI Taxonomy" id="101571"/>
    <lineage>
        <taxon>Bacteria</taxon>
        <taxon>Pseudomonadati</taxon>
        <taxon>Pseudomonadota</taxon>
        <taxon>Betaproteobacteria</taxon>
        <taxon>Burkholderiales</taxon>
        <taxon>Burkholderiaceae</taxon>
        <taxon>Burkholderia</taxon>
        <taxon>Burkholderia cepacia complex</taxon>
    </lineage>
</organism>
<sequence length="79" mass="8625">MQRTIAYRGFEIQVELTPAADEDTFDVTFQIKGATNLEVLGARGGRISLRNGPFTERWAYLVAEIAGQAAIDVLLGPVD</sequence>
<name>A0A1B4LPE3_9BURK</name>
<proteinExistence type="predicted"/>
<dbReference type="EMBL" id="CP013422">
    <property type="protein sequence ID" value="AOJ79029.1"/>
    <property type="molecule type" value="Genomic_DNA"/>
</dbReference>
<dbReference type="RefSeq" id="WP_027792420.1">
    <property type="nucleotide sequence ID" value="NZ_CP013422.1"/>
</dbReference>
<evidence type="ECO:0000313" key="2">
    <source>
        <dbReference type="Proteomes" id="UP000243680"/>
    </source>
</evidence>
<reference evidence="1 2" key="1">
    <citation type="submission" date="2015-12" db="EMBL/GenBank/DDBJ databases">
        <title>Diversity of Burkholderia near neighbor genomes.</title>
        <authorList>
            <person name="Sahl J."/>
            <person name="Wagner D."/>
            <person name="Keim P."/>
        </authorList>
    </citation>
    <scope>NUCLEOTIDE SEQUENCE [LARGE SCALE GENOMIC DNA]</scope>
    <source>
        <strain evidence="1 2">MSMB0783</strain>
    </source>
</reference>